<dbReference type="EMBL" id="MU274947">
    <property type="protein sequence ID" value="KAI0084118.1"/>
    <property type="molecule type" value="Genomic_DNA"/>
</dbReference>
<organism evidence="1 2">
    <name type="scientific">Irpex rosettiformis</name>
    <dbReference type="NCBI Taxonomy" id="378272"/>
    <lineage>
        <taxon>Eukaryota</taxon>
        <taxon>Fungi</taxon>
        <taxon>Dikarya</taxon>
        <taxon>Basidiomycota</taxon>
        <taxon>Agaricomycotina</taxon>
        <taxon>Agaricomycetes</taxon>
        <taxon>Polyporales</taxon>
        <taxon>Irpicaceae</taxon>
        <taxon>Irpex</taxon>
    </lineage>
</organism>
<dbReference type="Proteomes" id="UP001055072">
    <property type="component" value="Unassembled WGS sequence"/>
</dbReference>
<evidence type="ECO:0000313" key="2">
    <source>
        <dbReference type="Proteomes" id="UP001055072"/>
    </source>
</evidence>
<keyword evidence="2" id="KW-1185">Reference proteome</keyword>
<evidence type="ECO:0000313" key="1">
    <source>
        <dbReference type="EMBL" id="KAI0084118.1"/>
    </source>
</evidence>
<comment type="caution">
    <text evidence="1">The sequence shown here is derived from an EMBL/GenBank/DDBJ whole genome shotgun (WGS) entry which is preliminary data.</text>
</comment>
<protein>
    <submittedName>
        <fullName evidence="1">Uncharacterized protein</fullName>
    </submittedName>
</protein>
<gene>
    <name evidence="1" type="ORF">BDY19DRAFT_973932</name>
</gene>
<sequence length="419" mass="44187">MDVDGEPSNSPQPSPLQQVKFALQPTNALAGPSTIPEQPAIPPVYLPPPPERSKLRPYFDSTQDLLSRFQLLSAYDKYVRPYSLGVDASGGNMVSSLGASDKGKGKEKEVPPRDVASPAAQTPGAGGDGDDEEHQGKGEKKWKTSYKHMIKGIPGKHSMKKDDYLMTMMQVPPKQRISITPFDLRTQRDAFSVSLDGLKGWNINVLVAESPQAREDRKRRKELKKLAKQSGILVAGTPAAVPITPGPTATSTPGTVAATQPTLTHASFPRPGSHSSSRLTTTTPKQSASQPSGITPAGVGTPRSVATPVPLATPARQTPIPTPAPTPGGQITGTGDVRRGVKREREDSIPLLNGTGMSGSTQAAVGTTVSANGPVRTGGVVMNAKAGSGGVRPRPLKKQRMDTQGQAREMPVQQPTPHA</sequence>
<name>A0ACB8TPY3_9APHY</name>
<accession>A0ACB8TPY3</accession>
<proteinExistence type="predicted"/>
<reference evidence="1" key="1">
    <citation type="journal article" date="2021" name="Environ. Microbiol.">
        <title>Gene family expansions and transcriptome signatures uncover fungal adaptations to wood decay.</title>
        <authorList>
            <person name="Hage H."/>
            <person name="Miyauchi S."/>
            <person name="Viragh M."/>
            <person name="Drula E."/>
            <person name="Min B."/>
            <person name="Chaduli D."/>
            <person name="Navarro D."/>
            <person name="Favel A."/>
            <person name="Norest M."/>
            <person name="Lesage-Meessen L."/>
            <person name="Balint B."/>
            <person name="Merenyi Z."/>
            <person name="de Eugenio L."/>
            <person name="Morin E."/>
            <person name="Martinez A.T."/>
            <person name="Baldrian P."/>
            <person name="Stursova M."/>
            <person name="Martinez M.J."/>
            <person name="Novotny C."/>
            <person name="Magnuson J.K."/>
            <person name="Spatafora J.W."/>
            <person name="Maurice S."/>
            <person name="Pangilinan J."/>
            <person name="Andreopoulos W."/>
            <person name="LaButti K."/>
            <person name="Hundley H."/>
            <person name="Na H."/>
            <person name="Kuo A."/>
            <person name="Barry K."/>
            <person name="Lipzen A."/>
            <person name="Henrissat B."/>
            <person name="Riley R."/>
            <person name="Ahrendt S."/>
            <person name="Nagy L.G."/>
            <person name="Grigoriev I.V."/>
            <person name="Martin F."/>
            <person name="Rosso M.N."/>
        </authorList>
    </citation>
    <scope>NUCLEOTIDE SEQUENCE</scope>
    <source>
        <strain evidence="1">CBS 384.51</strain>
    </source>
</reference>